<evidence type="ECO:0000256" key="1">
    <source>
        <dbReference type="ARBA" id="ARBA00022801"/>
    </source>
</evidence>
<keyword evidence="1" id="KW-0378">Hydrolase</keyword>
<dbReference type="PROSITE" id="PS00616">
    <property type="entry name" value="HIS_ACID_PHOSPHAT_1"/>
    <property type="match status" value="1"/>
</dbReference>
<dbReference type="GO" id="GO:0003993">
    <property type="term" value="F:acid phosphatase activity"/>
    <property type="evidence" value="ECO:0007669"/>
    <property type="project" value="TreeGrafter"/>
</dbReference>
<feature type="compositionally biased region" description="Basic and acidic residues" evidence="2">
    <location>
        <begin position="47"/>
        <end position="56"/>
    </location>
</feature>
<dbReference type="AlphaFoldDB" id="A0A4T0IQG6"/>
<feature type="compositionally biased region" description="Acidic residues" evidence="2">
    <location>
        <begin position="258"/>
        <end position="272"/>
    </location>
</feature>
<sequence>MSSSPEPELIYDSGSDGYNQLDNDNDNDNDNEHLNLGSGGLLPEDVDLQKDTHDNADVNEENENYNTHIQDTDVPLPTLPSLKRKAMDEASDSPSKLTKAKAHTNALDSAQRPRQSKPAEEESPFWPKAESRNSQTKFKRQSLVGVSGDGGDGRIDAVGDTTGGNSRLKQLFAIGDAPRSPRTEVLNKRFQHQNQDQHKNHDQDHDKENPFYDAFVDVHEHPHHNYGEDFHSDSTTDPRPVIVKHESDVGAVRGWSPGEDENENENENESESDSDHHSENDSQRINNYMHRNKQREDDDNLNGFTIYTQDDAQITRNPQHSLNAAQKLKQTIENVHIVSLDALMEASSESAQFLDSSAAPLKRLSNIMAEHSRWIETFVRVIDQKKHNEAIFVVTMSIALSPSSIMSHRPSADNGPLLPQHNRDDDDGDKDVIFDEAAPLNGSPGGTHNRTRRQKWQSPRSKNIMVISGCLFIIPILCLLSPLLALDTLVPHPPQEAHAPKHHFSLTDAKSDAGSHTQDHRPWPTDDGFPSEPFRTDLGDVGGTQTGAEAFIVQTAAAYPLESALNPAIVKPTAKDARGPDDFDVLRHLGPLTPYTSSPNYLPTTPLAPDTCQVEEVHMLHRHGSRYPTPNSMPLRFSDKLSAAVKEAYDSDYNIGFHGELAFLNEWKYTLGEAILTPVGRWQLYNSGAGFRLKYGHLLTKLTEHKPVFRTTTQDRMYKSAINWLAGFFGVESWQEESHLSIMHEASGYNNTLAPWEICPREDSYQSKAHVGKWRNKYLRNALKRLNKLAFGYEFEIGDVFAMQELCAYETVSLGYSEFCHLFTKQEWEGYDYSWDLQFYYDAGFGSPTARAQGLGWVEETLARITKQTPAPYDSTTNSTLNEDPVTFPLDMPMYTDFTHDTVIANVVATLNLTQFAAPLPSNRIPRPSRHSSRWRTSHISPFAGNLVVQVLSCDGGEGISDVSEKEDAWEITKTHKVPRAGRYIRLALNDAVHDLSGLGCPFDDEGLCPLDTFTDALNRVREEVDFEGDCHGKWDMGANDHVSSGRPPVQ</sequence>
<evidence type="ECO:0000313" key="4">
    <source>
        <dbReference type="Proteomes" id="UP000310689"/>
    </source>
</evidence>
<dbReference type="InterPro" id="IPR029033">
    <property type="entry name" value="His_PPase_superfam"/>
</dbReference>
<accession>A0A4T0IQG6</accession>
<gene>
    <name evidence="3" type="ORF">E3P86_03356</name>
</gene>
<protein>
    <recommendedName>
        <fullName evidence="5">3-phytase A</fullName>
    </recommendedName>
</protein>
<dbReference type="EMBL" id="SPOI01000235">
    <property type="protein sequence ID" value="TIB31217.1"/>
    <property type="molecule type" value="Genomic_DNA"/>
</dbReference>
<dbReference type="Proteomes" id="UP000310689">
    <property type="component" value="Unassembled WGS sequence"/>
</dbReference>
<reference evidence="3 4" key="1">
    <citation type="submission" date="2019-03" db="EMBL/GenBank/DDBJ databases">
        <title>Sequencing 23 genomes of Wallemia ichthyophaga.</title>
        <authorList>
            <person name="Gostincar C."/>
        </authorList>
    </citation>
    <scope>NUCLEOTIDE SEQUENCE [LARGE SCALE GENOMIC DNA]</scope>
    <source>
        <strain evidence="3 4">EXF-6200</strain>
    </source>
</reference>
<dbReference type="Pfam" id="PF00328">
    <property type="entry name" value="His_Phos_2"/>
    <property type="match status" value="1"/>
</dbReference>
<name>A0A4T0IQG6_WALIC</name>
<dbReference type="CDD" id="cd07061">
    <property type="entry name" value="HP_HAP_like"/>
    <property type="match status" value="1"/>
</dbReference>
<dbReference type="PANTHER" id="PTHR20963">
    <property type="entry name" value="MULTIPLE INOSITOL POLYPHOSPHATE PHOSPHATASE-RELATED"/>
    <property type="match status" value="1"/>
</dbReference>
<evidence type="ECO:0000256" key="2">
    <source>
        <dbReference type="SAM" id="MobiDB-lite"/>
    </source>
</evidence>
<dbReference type="SUPFAM" id="SSF53254">
    <property type="entry name" value="Phosphoglycerate mutase-like"/>
    <property type="match status" value="1"/>
</dbReference>
<feature type="region of interest" description="Disordered" evidence="2">
    <location>
        <begin position="1"/>
        <end position="209"/>
    </location>
</feature>
<evidence type="ECO:0008006" key="5">
    <source>
        <dbReference type="Google" id="ProtNLM"/>
    </source>
</evidence>
<organism evidence="3 4">
    <name type="scientific">Wallemia ichthyophaga</name>
    <dbReference type="NCBI Taxonomy" id="245174"/>
    <lineage>
        <taxon>Eukaryota</taxon>
        <taxon>Fungi</taxon>
        <taxon>Dikarya</taxon>
        <taxon>Basidiomycota</taxon>
        <taxon>Wallemiomycotina</taxon>
        <taxon>Wallemiomycetes</taxon>
        <taxon>Wallemiales</taxon>
        <taxon>Wallemiaceae</taxon>
        <taxon>Wallemia</taxon>
    </lineage>
</organism>
<feature type="region of interest" description="Disordered" evidence="2">
    <location>
        <begin position="509"/>
        <end position="528"/>
    </location>
</feature>
<evidence type="ECO:0000313" key="3">
    <source>
        <dbReference type="EMBL" id="TIB31217.1"/>
    </source>
</evidence>
<dbReference type="InterPro" id="IPR033379">
    <property type="entry name" value="Acid_Pase_AS"/>
</dbReference>
<feature type="compositionally biased region" description="Basic and acidic residues" evidence="2">
    <location>
        <begin position="195"/>
        <end position="209"/>
    </location>
</feature>
<feature type="region of interest" description="Disordered" evidence="2">
    <location>
        <begin position="248"/>
        <end position="282"/>
    </location>
</feature>
<feature type="compositionally biased region" description="Basic and acidic residues" evidence="2">
    <location>
        <begin position="273"/>
        <end position="282"/>
    </location>
</feature>
<proteinExistence type="predicted"/>
<dbReference type="PANTHER" id="PTHR20963:SF42">
    <property type="entry name" value="PHOSPHOGLYCERATE MUTASE-LIKE PROTEIN"/>
    <property type="match status" value="1"/>
</dbReference>
<feature type="compositionally biased region" description="Basic and acidic residues" evidence="2">
    <location>
        <begin position="509"/>
        <end position="524"/>
    </location>
</feature>
<feature type="region of interest" description="Disordered" evidence="2">
    <location>
        <begin position="405"/>
        <end position="459"/>
    </location>
</feature>
<dbReference type="InterPro" id="IPR000560">
    <property type="entry name" value="His_Pase_clade-2"/>
</dbReference>
<comment type="caution">
    <text evidence="3">The sequence shown here is derived from an EMBL/GenBank/DDBJ whole genome shotgun (WGS) entry which is preliminary data.</text>
</comment>
<dbReference type="Gene3D" id="3.40.50.1240">
    <property type="entry name" value="Phosphoglycerate mutase-like"/>
    <property type="match status" value="1"/>
</dbReference>